<keyword evidence="2" id="KW-1185">Reference proteome</keyword>
<protein>
    <recommendedName>
        <fullName evidence="3">Small CPxCG-related zinc finger protein</fullName>
    </recommendedName>
</protein>
<dbReference type="EMBL" id="JBCFXD010000005">
    <property type="protein sequence ID" value="MEL7559320.1"/>
    <property type="molecule type" value="Genomic_DNA"/>
</dbReference>
<name>A0ABU9MCI5_STUCH</name>
<evidence type="ECO:0000313" key="2">
    <source>
        <dbReference type="Proteomes" id="UP001467669"/>
    </source>
</evidence>
<comment type="caution">
    <text evidence="1">The sequence shown here is derived from an EMBL/GenBank/DDBJ whole genome shotgun (WGS) entry which is preliminary data.</text>
</comment>
<evidence type="ECO:0000313" key="1">
    <source>
        <dbReference type="EMBL" id="MEL7559320.1"/>
    </source>
</evidence>
<sequence>MTRHDRVFCDLCDAHIGQLFNQPAQSVDLLVDQTMAPAFAVCPDCWDASVIVVDDTVVHSIRGDW</sequence>
<dbReference type="Proteomes" id="UP001467669">
    <property type="component" value="Unassembled WGS sequence"/>
</dbReference>
<dbReference type="RefSeq" id="WP_342406474.1">
    <property type="nucleotide sequence ID" value="NZ_JBCFXD010000005.1"/>
</dbReference>
<evidence type="ECO:0008006" key="3">
    <source>
        <dbReference type="Google" id="ProtNLM"/>
    </source>
</evidence>
<proteinExistence type="predicted"/>
<accession>A0ABU9MCI5</accession>
<organism evidence="1 2">
    <name type="scientific">Stutzerimonas chloritidismutans</name>
    <name type="common">Pseudomonas chloritidismutans</name>
    <dbReference type="NCBI Taxonomy" id="203192"/>
    <lineage>
        <taxon>Bacteria</taxon>
        <taxon>Pseudomonadati</taxon>
        <taxon>Pseudomonadota</taxon>
        <taxon>Gammaproteobacteria</taxon>
        <taxon>Pseudomonadales</taxon>
        <taxon>Pseudomonadaceae</taxon>
        <taxon>Stutzerimonas</taxon>
    </lineage>
</organism>
<gene>
    <name evidence="1" type="ORF">AAGW23_10785</name>
</gene>
<reference evidence="1 2" key="1">
    <citation type="submission" date="2024-04" db="EMBL/GenBank/DDBJ databases">
        <title>Draft Genome Sequence of Isolates Cultured from Underwater Hawaii Seamounts in the North Pacific Ocean.</title>
        <authorList>
            <person name="Sharma I."/>
            <person name="Darden B."/>
            <person name="Creggett J."/>
            <person name="Taylor S."/>
            <person name="Grant M.P."/>
            <person name="Scott J."/>
            <person name="Attles S."/>
            <person name="Walker S."/>
            <person name="Johnson G."/>
            <person name="St. Cloud C."/>
        </authorList>
    </citation>
    <scope>NUCLEOTIDE SEQUENCE [LARGE SCALE GENOMIC DNA]</scope>
    <source>
        <strain evidence="1 2">03GJ23</strain>
    </source>
</reference>